<reference evidence="1" key="1">
    <citation type="journal article" date="2021" name="Open Biol.">
        <title>Shared evolutionary footprints suggest mitochondrial oxidative damage underlies multiple complex I losses in fungi.</title>
        <authorList>
            <person name="Schikora-Tamarit M.A."/>
            <person name="Marcet-Houben M."/>
            <person name="Nosek J."/>
            <person name="Gabaldon T."/>
        </authorList>
    </citation>
    <scope>NUCLEOTIDE SEQUENCE</scope>
    <source>
        <strain evidence="1">CBS2887</strain>
    </source>
</reference>
<proteinExistence type="predicted"/>
<dbReference type="EMBL" id="JAEUBG010003072">
    <property type="protein sequence ID" value="KAH3683535.1"/>
    <property type="molecule type" value="Genomic_DNA"/>
</dbReference>
<reference evidence="1" key="2">
    <citation type="submission" date="2021-01" db="EMBL/GenBank/DDBJ databases">
        <authorList>
            <person name="Schikora-Tamarit M.A."/>
        </authorList>
    </citation>
    <scope>NUCLEOTIDE SEQUENCE</scope>
    <source>
        <strain evidence="1">CBS2887</strain>
    </source>
</reference>
<comment type="caution">
    <text evidence="1">The sequence shown here is derived from an EMBL/GenBank/DDBJ whole genome shotgun (WGS) entry which is preliminary data.</text>
</comment>
<evidence type="ECO:0000313" key="1">
    <source>
        <dbReference type="EMBL" id="KAH3683535.1"/>
    </source>
</evidence>
<dbReference type="AlphaFoldDB" id="A0A9P8Q5K9"/>
<dbReference type="Proteomes" id="UP000774326">
    <property type="component" value="Unassembled WGS sequence"/>
</dbReference>
<organism evidence="1 2">
    <name type="scientific">Wickerhamomyces pijperi</name>
    <name type="common">Yeast</name>
    <name type="synonym">Pichia pijperi</name>
    <dbReference type="NCBI Taxonomy" id="599730"/>
    <lineage>
        <taxon>Eukaryota</taxon>
        <taxon>Fungi</taxon>
        <taxon>Dikarya</taxon>
        <taxon>Ascomycota</taxon>
        <taxon>Saccharomycotina</taxon>
        <taxon>Saccharomycetes</taxon>
        <taxon>Phaffomycetales</taxon>
        <taxon>Wickerhamomycetaceae</taxon>
        <taxon>Wickerhamomyces</taxon>
    </lineage>
</organism>
<keyword evidence="2" id="KW-1185">Reference proteome</keyword>
<name>A0A9P8Q5K9_WICPI</name>
<gene>
    <name evidence="1" type="ORF">WICPIJ_005494</name>
</gene>
<sequence>MAKAVGLGVDIGVEDTHDIVEEEEDHECHVEAVDADGSVAGMEVGMDMVDVDCSTSLDLDVAASVALAVDVDVA</sequence>
<accession>A0A9P8Q5K9</accession>
<protein>
    <submittedName>
        <fullName evidence="1">Uncharacterized protein</fullName>
    </submittedName>
</protein>
<evidence type="ECO:0000313" key="2">
    <source>
        <dbReference type="Proteomes" id="UP000774326"/>
    </source>
</evidence>